<name>A0A699RQP0_TANCI</name>
<gene>
    <name evidence="1" type="ORF">Tci_860850</name>
</gene>
<comment type="caution">
    <text evidence="1">The sequence shown here is derived from an EMBL/GenBank/DDBJ whole genome shotgun (WGS) entry which is preliminary data.</text>
</comment>
<reference evidence="1" key="1">
    <citation type="journal article" date="2019" name="Sci. Rep.">
        <title>Draft genome of Tanacetum cinerariifolium, the natural source of mosquito coil.</title>
        <authorList>
            <person name="Yamashiro T."/>
            <person name="Shiraishi A."/>
            <person name="Satake H."/>
            <person name="Nakayama K."/>
        </authorList>
    </citation>
    <scope>NUCLEOTIDE SEQUENCE</scope>
</reference>
<evidence type="ECO:0000313" key="1">
    <source>
        <dbReference type="EMBL" id="GFC88880.1"/>
    </source>
</evidence>
<feature type="non-terminal residue" evidence="1">
    <location>
        <position position="94"/>
    </location>
</feature>
<dbReference type="AlphaFoldDB" id="A0A699RQP0"/>
<proteinExistence type="predicted"/>
<dbReference type="EMBL" id="BKCJ011117914">
    <property type="protein sequence ID" value="GFC88880.1"/>
    <property type="molecule type" value="Genomic_DNA"/>
</dbReference>
<accession>A0A699RQP0</accession>
<protein>
    <submittedName>
        <fullName evidence="1">Lipoxygenase 3, chloroplastic-like</fullName>
    </submittedName>
</protein>
<sequence>MFLSSGTKKLNTGSSQKVVKASFASATDFLDEEVKGDVSSSLKVTVRVSVRISKEVDVVKTMMKLPWLYPQNNPLHVSVEKGVSLQLVSTELSP</sequence>
<organism evidence="1">
    <name type="scientific">Tanacetum cinerariifolium</name>
    <name type="common">Dalmatian daisy</name>
    <name type="synonym">Chrysanthemum cinerariifolium</name>
    <dbReference type="NCBI Taxonomy" id="118510"/>
    <lineage>
        <taxon>Eukaryota</taxon>
        <taxon>Viridiplantae</taxon>
        <taxon>Streptophyta</taxon>
        <taxon>Embryophyta</taxon>
        <taxon>Tracheophyta</taxon>
        <taxon>Spermatophyta</taxon>
        <taxon>Magnoliopsida</taxon>
        <taxon>eudicotyledons</taxon>
        <taxon>Gunneridae</taxon>
        <taxon>Pentapetalae</taxon>
        <taxon>asterids</taxon>
        <taxon>campanulids</taxon>
        <taxon>Asterales</taxon>
        <taxon>Asteraceae</taxon>
        <taxon>Asteroideae</taxon>
        <taxon>Anthemideae</taxon>
        <taxon>Anthemidinae</taxon>
        <taxon>Tanacetum</taxon>
    </lineage>
</organism>